<evidence type="ECO:0000313" key="3">
    <source>
        <dbReference type="Proteomes" id="UP001371456"/>
    </source>
</evidence>
<organism evidence="2 3">
    <name type="scientific">Solanum bulbocastanum</name>
    <name type="common">Wild potato</name>
    <dbReference type="NCBI Taxonomy" id="147425"/>
    <lineage>
        <taxon>Eukaryota</taxon>
        <taxon>Viridiplantae</taxon>
        <taxon>Streptophyta</taxon>
        <taxon>Embryophyta</taxon>
        <taxon>Tracheophyta</taxon>
        <taxon>Spermatophyta</taxon>
        <taxon>Magnoliopsida</taxon>
        <taxon>eudicotyledons</taxon>
        <taxon>Gunneridae</taxon>
        <taxon>Pentapetalae</taxon>
        <taxon>asterids</taxon>
        <taxon>lamiids</taxon>
        <taxon>Solanales</taxon>
        <taxon>Solanaceae</taxon>
        <taxon>Solanoideae</taxon>
        <taxon>Solaneae</taxon>
        <taxon>Solanum</taxon>
    </lineage>
</organism>
<protein>
    <submittedName>
        <fullName evidence="2">Uncharacterized protein</fullName>
    </submittedName>
</protein>
<feature type="region of interest" description="Disordered" evidence="1">
    <location>
        <begin position="1"/>
        <end position="27"/>
    </location>
</feature>
<keyword evidence="3" id="KW-1185">Reference proteome</keyword>
<dbReference type="Proteomes" id="UP001371456">
    <property type="component" value="Unassembled WGS sequence"/>
</dbReference>
<name>A0AAN8SV03_SOLBU</name>
<sequence>MTYGARTCSAVPPVNTPPGVGSQVQPL</sequence>
<dbReference type="AlphaFoldDB" id="A0AAN8SV03"/>
<accession>A0AAN8SV03</accession>
<dbReference type="EMBL" id="JBANQN010000051">
    <property type="protein sequence ID" value="KAK6772476.1"/>
    <property type="molecule type" value="Genomic_DNA"/>
</dbReference>
<evidence type="ECO:0000256" key="1">
    <source>
        <dbReference type="SAM" id="MobiDB-lite"/>
    </source>
</evidence>
<gene>
    <name evidence="2" type="ORF">RDI58_030278</name>
</gene>
<reference evidence="2 3" key="1">
    <citation type="submission" date="2024-02" db="EMBL/GenBank/DDBJ databases">
        <title>de novo genome assembly of Solanum bulbocastanum strain 11H21.</title>
        <authorList>
            <person name="Hosaka A.J."/>
        </authorList>
    </citation>
    <scope>NUCLEOTIDE SEQUENCE [LARGE SCALE GENOMIC DNA]</scope>
    <source>
        <tissue evidence="2">Young leaves</tissue>
    </source>
</reference>
<evidence type="ECO:0000313" key="2">
    <source>
        <dbReference type="EMBL" id="KAK6772476.1"/>
    </source>
</evidence>
<proteinExistence type="predicted"/>
<comment type="caution">
    <text evidence="2">The sequence shown here is derived from an EMBL/GenBank/DDBJ whole genome shotgun (WGS) entry which is preliminary data.</text>
</comment>